<sequence>MLACTKIDELDLQGLDWERLEGCSLDCPGDWSHGGGDCKGGAGFPKAPDQCLAHFHRPSHLFVTHDSRLSCPPPELILYPDAHLWIKGLDDLASSLAGIWQMTVRAETNYLARAHRVAPSTSPHIGVRVAVLCRRLDRNLHLPSGPWTSGVVVAKRERELRNETTRVPTAPAQSSSFLERHKLPAEVAGLEGRLTISGQIGHLGELVNAGLPPIQSALRGWREVALLGLELTWSRTAQTRIMEMCLLLHLINSLSINHDTASCRNKAEAPCEASQSASSSSALEQMKY</sequence>
<dbReference type="Proteomes" id="UP000235672">
    <property type="component" value="Unassembled WGS sequence"/>
</dbReference>
<keyword evidence="2" id="KW-1185">Reference proteome</keyword>
<reference evidence="1 2" key="1">
    <citation type="submission" date="2016-05" db="EMBL/GenBank/DDBJ databases">
        <title>A degradative enzymes factory behind the ericoid mycorrhizal symbiosis.</title>
        <authorList>
            <consortium name="DOE Joint Genome Institute"/>
            <person name="Martino E."/>
            <person name="Morin E."/>
            <person name="Grelet G."/>
            <person name="Kuo A."/>
            <person name="Kohler A."/>
            <person name="Daghino S."/>
            <person name="Barry K."/>
            <person name="Choi C."/>
            <person name="Cichocki N."/>
            <person name="Clum A."/>
            <person name="Copeland A."/>
            <person name="Hainaut M."/>
            <person name="Haridas S."/>
            <person name="Labutti K."/>
            <person name="Lindquist E."/>
            <person name="Lipzen A."/>
            <person name="Khouja H.-R."/>
            <person name="Murat C."/>
            <person name="Ohm R."/>
            <person name="Olson A."/>
            <person name="Spatafora J."/>
            <person name="Veneault-Fourrey C."/>
            <person name="Henrissat B."/>
            <person name="Grigoriev I."/>
            <person name="Martin F."/>
            <person name="Perotto S."/>
        </authorList>
    </citation>
    <scope>NUCLEOTIDE SEQUENCE [LARGE SCALE GENOMIC DNA]</scope>
    <source>
        <strain evidence="1 2">UAMH 7357</strain>
    </source>
</reference>
<proteinExistence type="predicted"/>
<protein>
    <submittedName>
        <fullName evidence="1">Uncharacterized protein</fullName>
    </submittedName>
</protein>
<evidence type="ECO:0000313" key="2">
    <source>
        <dbReference type="Proteomes" id="UP000235672"/>
    </source>
</evidence>
<name>A0A2J6Q743_9HELO</name>
<organism evidence="1 2">
    <name type="scientific">Hyaloscypha hepaticicola</name>
    <dbReference type="NCBI Taxonomy" id="2082293"/>
    <lineage>
        <taxon>Eukaryota</taxon>
        <taxon>Fungi</taxon>
        <taxon>Dikarya</taxon>
        <taxon>Ascomycota</taxon>
        <taxon>Pezizomycotina</taxon>
        <taxon>Leotiomycetes</taxon>
        <taxon>Helotiales</taxon>
        <taxon>Hyaloscyphaceae</taxon>
        <taxon>Hyaloscypha</taxon>
    </lineage>
</organism>
<dbReference type="AlphaFoldDB" id="A0A2J6Q743"/>
<accession>A0A2J6Q743</accession>
<gene>
    <name evidence="1" type="ORF">NA56DRAFT_703085</name>
</gene>
<dbReference type="EMBL" id="KZ613479">
    <property type="protein sequence ID" value="PMD22105.1"/>
    <property type="molecule type" value="Genomic_DNA"/>
</dbReference>
<evidence type="ECO:0000313" key="1">
    <source>
        <dbReference type="EMBL" id="PMD22105.1"/>
    </source>
</evidence>